<comment type="caution">
    <text evidence="10">The sequence shown here is derived from an EMBL/GenBank/DDBJ whole genome shotgun (WGS) entry which is preliminary data.</text>
</comment>
<feature type="region of interest" description="Disordered" evidence="8">
    <location>
        <begin position="1"/>
        <end position="34"/>
    </location>
</feature>
<keyword evidence="11" id="KW-1185">Reference proteome</keyword>
<sequence length="312" mass="33173">MSHTPATTRPGTTGPGGPGTTRPGTASAAGTAAAPGRRRRLRVGRLVKSVVLLVFGVLMIAPLVWMITTSLTAPIAAFTLPPRWVPVPFSLQNFADVVDLVPIGRQALNSLVVTVISVVGSLFTASLAAYAFSRIPFRGRDPIFVLLLAALMVPTQLTIIPIFIMMRHLGLIDTLAALWIPALVNVFAIFFLRQYFNTIPRELDEAARIDGAGHLRILFQILLPLAGPALSALAILGFEASWNNYFGPLIFLSSPEKMTLPLGLVSLSAGQGGGPAVVVFAGITMVVLPILVVFLVFQRSFVESVASVGIRG</sequence>
<evidence type="ECO:0000313" key="10">
    <source>
        <dbReference type="EMBL" id="MVA74543.1"/>
    </source>
</evidence>
<dbReference type="Gene3D" id="1.10.3720.10">
    <property type="entry name" value="MetI-like"/>
    <property type="match status" value="1"/>
</dbReference>
<proteinExistence type="inferred from homology"/>
<dbReference type="Pfam" id="PF00528">
    <property type="entry name" value="BPD_transp_1"/>
    <property type="match status" value="1"/>
</dbReference>
<gene>
    <name evidence="10" type="ORF">GC722_00605</name>
</gene>
<keyword evidence="5 7" id="KW-1133">Transmembrane helix</keyword>
<organism evidence="10 11">
    <name type="scientific">Auraticoccus cholistanensis</name>
    <dbReference type="NCBI Taxonomy" id="2656650"/>
    <lineage>
        <taxon>Bacteria</taxon>
        <taxon>Bacillati</taxon>
        <taxon>Actinomycetota</taxon>
        <taxon>Actinomycetes</taxon>
        <taxon>Propionibacteriales</taxon>
        <taxon>Propionibacteriaceae</taxon>
        <taxon>Auraticoccus</taxon>
    </lineage>
</organism>
<feature type="transmembrane region" description="Helical" evidence="7">
    <location>
        <begin position="176"/>
        <end position="196"/>
    </location>
</feature>
<evidence type="ECO:0000256" key="2">
    <source>
        <dbReference type="ARBA" id="ARBA00022448"/>
    </source>
</evidence>
<evidence type="ECO:0000256" key="5">
    <source>
        <dbReference type="ARBA" id="ARBA00022989"/>
    </source>
</evidence>
<feature type="transmembrane region" description="Helical" evidence="7">
    <location>
        <begin position="217"/>
        <end position="238"/>
    </location>
</feature>
<dbReference type="RefSeq" id="WP_156607039.1">
    <property type="nucleotide sequence ID" value="NZ_WPCU01000002.1"/>
</dbReference>
<dbReference type="CDD" id="cd06261">
    <property type="entry name" value="TM_PBP2"/>
    <property type="match status" value="1"/>
</dbReference>
<evidence type="ECO:0000259" key="9">
    <source>
        <dbReference type="PROSITE" id="PS50928"/>
    </source>
</evidence>
<dbReference type="GO" id="GO:0005886">
    <property type="term" value="C:plasma membrane"/>
    <property type="evidence" value="ECO:0007669"/>
    <property type="project" value="UniProtKB-SubCell"/>
</dbReference>
<feature type="transmembrane region" description="Helical" evidence="7">
    <location>
        <begin position="276"/>
        <end position="297"/>
    </location>
</feature>
<evidence type="ECO:0000256" key="3">
    <source>
        <dbReference type="ARBA" id="ARBA00022475"/>
    </source>
</evidence>
<feature type="transmembrane region" description="Helical" evidence="7">
    <location>
        <begin position="144"/>
        <end position="164"/>
    </location>
</feature>
<evidence type="ECO:0000313" key="11">
    <source>
        <dbReference type="Proteomes" id="UP000435304"/>
    </source>
</evidence>
<feature type="domain" description="ABC transmembrane type-1" evidence="9">
    <location>
        <begin position="107"/>
        <end position="296"/>
    </location>
</feature>
<dbReference type="Proteomes" id="UP000435304">
    <property type="component" value="Unassembled WGS sequence"/>
</dbReference>
<reference evidence="10 11" key="1">
    <citation type="submission" date="2019-12" db="EMBL/GenBank/DDBJ databases">
        <title>Auraticoccus cholistani sp. nov., an actinomycete isolated from soil of Cholistan desert.</title>
        <authorList>
            <person name="Cheema M.T."/>
        </authorList>
    </citation>
    <scope>NUCLEOTIDE SEQUENCE [LARGE SCALE GENOMIC DNA]</scope>
    <source>
        <strain evidence="10 11">F435</strain>
    </source>
</reference>
<evidence type="ECO:0000256" key="7">
    <source>
        <dbReference type="RuleBase" id="RU363032"/>
    </source>
</evidence>
<evidence type="ECO:0000256" key="6">
    <source>
        <dbReference type="ARBA" id="ARBA00023136"/>
    </source>
</evidence>
<keyword evidence="2 7" id="KW-0813">Transport</keyword>
<dbReference type="PANTHER" id="PTHR43744:SF8">
    <property type="entry name" value="SN-GLYCEROL-3-PHOSPHATE TRANSPORT SYSTEM PERMEASE PROTEIN UGPE"/>
    <property type="match status" value="1"/>
</dbReference>
<name>A0A6A9UPB8_9ACTN</name>
<feature type="transmembrane region" description="Helical" evidence="7">
    <location>
        <begin position="111"/>
        <end position="132"/>
    </location>
</feature>
<comment type="similarity">
    <text evidence="7">Belongs to the binding-protein-dependent transport system permease family.</text>
</comment>
<comment type="subcellular location">
    <subcellularLocation>
        <location evidence="1 7">Cell membrane</location>
        <topology evidence="1 7">Multi-pass membrane protein</topology>
    </subcellularLocation>
</comment>
<feature type="compositionally biased region" description="Low complexity" evidence="8">
    <location>
        <begin position="20"/>
        <end position="34"/>
    </location>
</feature>
<accession>A0A6A9UPB8</accession>
<dbReference type="PROSITE" id="PS50928">
    <property type="entry name" value="ABC_TM1"/>
    <property type="match status" value="1"/>
</dbReference>
<dbReference type="AlphaFoldDB" id="A0A6A9UPB8"/>
<dbReference type="SUPFAM" id="SSF161098">
    <property type="entry name" value="MetI-like"/>
    <property type="match status" value="1"/>
</dbReference>
<evidence type="ECO:0000256" key="1">
    <source>
        <dbReference type="ARBA" id="ARBA00004651"/>
    </source>
</evidence>
<evidence type="ECO:0000256" key="8">
    <source>
        <dbReference type="SAM" id="MobiDB-lite"/>
    </source>
</evidence>
<protein>
    <submittedName>
        <fullName evidence="10">ABC transporter permease subunit</fullName>
    </submittedName>
</protein>
<dbReference type="PANTHER" id="PTHR43744">
    <property type="entry name" value="ABC TRANSPORTER PERMEASE PROTEIN MG189-RELATED-RELATED"/>
    <property type="match status" value="1"/>
</dbReference>
<dbReference type="InterPro" id="IPR000515">
    <property type="entry name" value="MetI-like"/>
</dbReference>
<keyword evidence="6 7" id="KW-0472">Membrane</keyword>
<feature type="compositionally biased region" description="Low complexity" evidence="8">
    <location>
        <begin position="1"/>
        <end position="12"/>
    </location>
</feature>
<dbReference type="EMBL" id="WPCU01000002">
    <property type="protein sequence ID" value="MVA74543.1"/>
    <property type="molecule type" value="Genomic_DNA"/>
</dbReference>
<keyword evidence="4 7" id="KW-0812">Transmembrane</keyword>
<feature type="transmembrane region" description="Helical" evidence="7">
    <location>
        <begin position="46"/>
        <end position="67"/>
    </location>
</feature>
<evidence type="ECO:0000256" key="4">
    <source>
        <dbReference type="ARBA" id="ARBA00022692"/>
    </source>
</evidence>
<dbReference type="GO" id="GO:0055085">
    <property type="term" value="P:transmembrane transport"/>
    <property type="evidence" value="ECO:0007669"/>
    <property type="project" value="InterPro"/>
</dbReference>
<dbReference type="InterPro" id="IPR035906">
    <property type="entry name" value="MetI-like_sf"/>
</dbReference>
<keyword evidence="3" id="KW-1003">Cell membrane</keyword>